<keyword evidence="4" id="KW-1185">Reference proteome</keyword>
<feature type="compositionally biased region" description="Basic and acidic residues" evidence="1">
    <location>
        <begin position="145"/>
        <end position="167"/>
    </location>
</feature>
<dbReference type="OrthoDB" id="5394411at2759"/>
<evidence type="ECO:0000256" key="1">
    <source>
        <dbReference type="SAM" id="MobiDB-lite"/>
    </source>
</evidence>
<evidence type="ECO:0000313" key="4">
    <source>
        <dbReference type="Proteomes" id="UP000319663"/>
    </source>
</evidence>
<evidence type="ECO:0000259" key="2">
    <source>
        <dbReference type="Pfam" id="PF12766"/>
    </source>
</evidence>
<gene>
    <name evidence="3" type="ORF">MPDQ_008117</name>
</gene>
<feature type="compositionally biased region" description="Basic and acidic residues" evidence="1">
    <location>
        <begin position="288"/>
        <end position="302"/>
    </location>
</feature>
<dbReference type="SUPFAM" id="SSF50475">
    <property type="entry name" value="FMN-binding split barrel"/>
    <property type="match status" value="1"/>
</dbReference>
<evidence type="ECO:0000313" key="3">
    <source>
        <dbReference type="EMBL" id="TQB70770.1"/>
    </source>
</evidence>
<organism evidence="3 4">
    <name type="scientific">Monascus purpureus</name>
    <name type="common">Red mold</name>
    <name type="synonym">Monascus anka</name>
    <dbReference type="NCBI Taxonomy" id="5098"/>
    <lineage>
        <taxon>Eukaryota</taxon>
        <taxon>Fungi</taxon>
        <taxon>Dikarya</taxon>
        <taxon>Ascomycota</taxon>
        <taxon>Pezizomycotina</taxon>
        <taxon>Eurotiomycetes</taxon>
        <taxon>Eurotiomycetidae</taxon>
        <taxon>Eurotiales</taxon>
        <taxon>Aspergillaceae</taxon>
        <taxon>Monascus</taxon>
    </lineage>
</organism>
<dbReference type="AlphaFoldDB" id="A0A507QQP7"/>
<dbReference type="EMBL" id="VIFY01000096">
    <property type="protein sequence ID" value="TQB70770.1"/>
    <property type="molecule type" value="Genomic_DNA"/>
</dbReference>
<feature type="region of interest" description="Disordered" evidence="1">
    <location>
        <begin position="137"/>
        <end position="169"/>
    </location>
</feature>
<dbReference type="InterPro" id="IPR012349">
    <property type="entry name" value="Split_barrel_FMN-bd"/>
</dbReference>
<dbReference type="Pfam" id="PF12766">
    <property type="entry name" value="Pyridox_oxase_2"/>
    <property type="match status" value="1"/>
</dbReference>
<accession>A0A507QQP7</accession>
<proteinExistence type="predicted"/>
<feature type="domain" description="Pyridoxamine 5'-phosphate oxidase Alr4036 family FMN-binding" evidence="2">
    <location>
        <begin position="17"/>
        <end position="137"/>
    </location>
</feature>
<reference evidence="3 4" key="1">
    <citation type="submission" date="2019-06" db="EMBL/GenBank/DDBJ databases">
        <title>Wine fermentation using esterase from Monascus purpureus.</title>
        <authorList>
            <person name="Geng C."/>
            <person name="Zhang Y."/>
        </authorList>
    </citation>
    <scope>NUCLEOTIDE SEQUENCE [LARGE SCALE GENOMIC DNA]</scope>
    <source>
        <strain evidence="3">HQ1</strain>
    </source>
</reference>
<dbReference type="PANTHER" id="PTHR28243">
    <property type="entry name" value="AGL049CP"/>
    <property type="match status" value="1"/>
</dbReference>
<feature type="region of interest" description="Disordered" evidence="1">
    <location>
        <begin position="283"/>
        <end position="302"/>
    </location>
</feature>
<dbReference type="Proteomes" id="UP000319663">
    <property type="component" value="Unassembled WGS sequence"/>
</dbReference>
<protein>
    <recommendedName>
        <fullName evidence="2">Pyridoxamine 5'-phosphate oxidase Alr4036 family FMN-binding domain-containing protein</fullName>
    </recommendedName>
</protein>
<dbReference type="STRING" id="5098.A0A507QQP7"/>
<dbReference type="InterPro" id="IPR024624">
    <property type="entry name" value="Pyridox_Oxase_Alr4036_FMN-bd"/>
</dbReference>
<name>A0A507QQP7_MONPU</name>
<dbReference type="Gene3D" id="2.30.110.10">
    <property type="entry name" value="Electron Transport, Fmn-binding Protein, Chain A"/>
    <property type="match status" value="1"/>
</dbReference>
<dbReference type="GO" id="GO:0010181">
    <property type="term" value="F:FMN binding"/>
    <property type="evidence" value="ECO:0007669"/>
    <property type="project" value="InterPro"/>
</dbReference>
<dbReference type="PANTHER" id="PTHR28243:SF1">
    <property type="entry name" value="PYRIDOXAMINE 5'-PHOSPHATE OXIDASE ALR4036 FAMILY FMN-BINDING DOMAIN-CONTAINING PROTEIN"/>
    <property type="match status" value="1"/>
</dbReference>
<sequence>MISSPALTVSAVSTSPAPWRHTFESQVNQNTTQEFTLATVANINGRTVPRARMCGFRGFFPVSSIRQSVRKNLEEEHHLPHSLDSSIFGLESDMLSFSTDSRMEKVDNIRFNDAIEAVFYLRDLSVQWRIKGTAHIIGSSDSDPEEQRSRQEISKGLRKLDPPKEEPDPVALLGYNKDEVPQQKLQKEYLPWSWEKVMTIYFANHSPLLRGSFRIPSPGRPKSEVPLKEPFIDVGKRVHDVNDPHARNNYRIVVIIPTDVEKLDISDYEKSTRINWTFVEDESSNYGGDERRGRWEETELWP</sequence>
<comment type="caution">
    <text evidence="3">The sequence shown here is derived from an EMBL/GenBank/DDBJ whole genome shotgun (WGS) entry which is preliminary data.</text>
</comment>